<accession>A0ABV2BQW3</accession>
<evidence type="ECO:0000313" key="1">
    <source>
        <dbReference type="EMBL" id="MET1254324.1"/>
    </source>
</evidence>
<dbReference type="InterPro" id="IPR011006">
    <property type="entry name" value="CheY-like_superfamily"/>
</dbReference>
<dbReference type="SUPFAM" id="SSF55874">
    <property type="entry name" value="ATPase domain of HSP90 chaperone/DNA topoisomerase II/histidine kinase"/>
    <property type="match status" value="1"/>
</dbReference>
<dbReference type="Gene3D" id="2.130.10.10">
    <property type="entry name" value="YVTN repeat-like/Quinoprotein amine dehydrogenase"/>
    <property type="match status" value="3"/>
</dbReference>
<dbReference type="Gene3D" id="1.10.287.130">
    <property type="match status" value="1"/>
</dbReference>
<dbReference type="Pfam" id="PF00512">
    <property type="entry name" value="HisKA"/>
    <property type="match status" value="1"/>
</dbReference>
<protein>
    <submittedName>
        <fullName evidence="1">Two-component regulator propeller domain-containing protein</fullName>
    </submittedName>
</protein>
<dbReference type="SUPFAM" id="SSF63829">
    <property type="entry name" value="Calcium-dependent phosphotriesterase"/>
    <property type="match status" value="3"/>
</dbReference>
<dbReference type="SUPFAM" id="SSF52172">
    <property type="entry name" value="CheY-like"/>
    <property type="match status" value="2"/>
</dbReference>
<dbReference type="InterPro" id="IPR005467">
    <property type="entry name" value="His_kinase_dom"/>
</dbReference>
<dbReference type="Pfam" id="PF08450">
    <property type="entry name" value="SGL"/>
    <property type="match status" value="1"/>
</dbReference>
<proteinExistence type="predicted"/>
<reference evidence="1 2" key="1">
    <citation type="submission" date="2024-06" db="EMBL/GenBank/DDBJ databases">
        <authorList>
            <person name="Li F."/>
        </authorList>
    </citation>
    <scope>NUCLEOTIDE SEQUENCE [LARGE SCALE GENOMIC DNA]</scope>
    <source>
        <strain evidence="1 2">GXAS 311</strain>
    </source>
</reference>
<dbReference type="InterPro" id="IPR036097">
    <property type="entry name" value="HisK_dim/P_sf"/>
</dbReference>
<keyword evidence="2" id="KW-1185">Reference proteome</keyword>
<dbReference type="InterPro" id="IPR001789">
    <property type="entry name" value="Sig_transdc_resp-reg_receiver"/>
</dbReference>
<dbReference type="CDD" id="cd17546">
    <property type="entry name" value="REC_hyHK_CKI1_RcsC-like"/>
    <property type="match status" value="1"/>
</dbReference>
<dbReference type="SMART" id="SM00448">
    <property type="entry name" value="REC"/>
    <property type="match status" value="1"/>
</dbReference>
<dbReference type="InterPro" id="IPR015943">
    <property type="entry name" value="WD40/YVTN_repeat-like_dom_sf"/>
</dbReference>
<dbReference type="InterPro" id="IPR011123">
    <property type="entry name" value="Y_Y_Y"/>
</dbReference>
<dbReference type="Pfam" id="PF07495">
    <property type="entry name" value="Y_Y_Y"/>
    <property type="match status" value="1"/>
</dbReference>
<dbReference type="PROSITE" id="PS50110">
    <property type="entry name" value="RESPONSE_REGULATORY"/>
    <property type="match status" value="1"/>
</dbReference>
<dbReference type="Gene3D" id="2.60.40.10">
    <property type="entry name" value="Immunoglobulins"/>
    <property type="match status" value="1"/>
</dbReference>
<comment type="caution">
    <text evidence="1">The sequence shown here is derived from an EMBL/GenBank/DDBJ whole genome shotgun (WGS) entry which is preliminary data.</text>
</comment>
<evidence type="ECO:0000313" key="2">
    <source>
        <dbReference type="Proteomes" id="UP001548189"/>
    </source>
</evidence>
<dbReference type="InterPro" id="IPR003661">
    <property type="entry name" value="HisK_dim/P_dom"/>
</dbReference>
<dbReference type="InterPro" id="IPR013658">
    <property type="entry name" value="SGL"/>
</dbReference>
<dbReference type="PANTHER" id="PTHR43547:SF2">
    <property type="entry name" value="HYBRID SIGNAL TRANSDUCTION HISTIDINE KINASE C"/>
    <property type="match status" value="1"/>
</dbReference>
<dbReference type="Pfam" id="PF07494">
    <property type="entry name" value="Reg_prop"/>
    <property type="match status" value="4"/>
</dbReference>
<name>A0ABV2BQW3_9GAMM</name>
<dbReference type="Pfam" id="PF02518">
    <property type="entry name" value="HATPase_c"/>
    <property type="match status" value="1"/>
</dbReference>
<dbReference type="CDD" id="cd16922">
    <property type="entry name" value="HATPase_EvgS-ArcB-TorS-like"/>
    <property type="match status" value="1"/>
</dbReference>
<dbReference type="InterPro" id="IPR011110">
    <property type="entry name" value="Reg_prop"/>
</dbReference>
<dbReference type="Proteomes" id="UP001548189">
    <property type="component" value="Unassembled WGS sequence"/>
</dbReference>
<dbReference type="InterPro" id="IPR036890">
    <property type="entry name" value="HATPase_C_sf"/>
</dbReference>
<dbReference type="PROSITE" id="PS50109">
    <property type="entry name" value="HIS_KIN"/>
    <property type="match status" value="1"/>
</dbReference>
<gene>
    <name evidence="1" type="ORF">ABVT43_04200</name>
</gene>
<dbReference type="InterPro" id="IPR003594">
    <property type="entry name" value="HATPase_dom"/>
</dbReference>
<dbReference type="Gene3D" id="3.40.50.2300">
    <property type="match status" value="2"/>
</dbReference>
<dbReference type="SUPFAM" id="SSF47384">
    <property type="entry name" value="Homodimeric domain of signal transducing histidine kinase"/>
    <property type="match status" value="1"/>
</dbReference>
<dbReference type="CDD" id="cd00082">
    <property type="entry name" value="HisKA"/>
    <property type="match status" value="1"/>
</dbReference>
<dbReference type="PRINTS" id="PR00344">
    <property type="entry name" value="BCTRLSENSOR"/>
</dbReference>
<sequence>MYKSITKIFTFFLIICAVSQSLAFAQNSPSLFDKKQLNTFDPLKFKHLDSNLGLPQATIFCILKSSDGRIWVGTQSGLSWFDGYQFHTYRADPKNPHGLSDDFVYTIIEDAEGYLWIGTYGGGLNRLDPKTDRFVRFQNDINDPYSLSNNEVTSLFIDSQKRFWVGTNGGGLNLFNTYSKRFQRFQHNPEVVESIGGNNIKHINEDSQGKLWIALSSYPFMKVPGAGLDQFDPNSKRFTHFTHQSENPNSLSHNDVTKIFIDSDDSLWIGTKGGGINHFFPEENRFIHYQNNETAHFQIASDIVPDIIAADKYGLWIALVGEGIAYLNKQTGQSILHKSDPGIITSLSNRDAYSLLQDKNYLWVGTWWKGLNQLKLSSTQFNWLTYNPEKPDGFPSTTVRSVAEDAIGDLWMTSRKYGVIHWKRQSNEFEIIDKFPGTGKSWKNDIINRTFIDSENRKWFASGANGLYLVDEANGRYHHYQHDKENKNSLASNNIVALTEYPKGTLWIGSRSGGVSRLHVLSGEFKHYRHDPNNSNSLSSNNIGFNATLVDSHGQVWIGTNDAGLNRINPITHEVTRFMAADMEPSNSKNKISNNNTSAIDEDSQGNIWYSTYGSGVDKLSWKNHRLVVKNYSVKDGLLSNAIDNLVVDDNDIIWLTSSNGISRLDGKTGEVFNFDIYDGAMPGEYLTAAQTKGKDGTIYFAGAAGVNFFHPDKVTLHREVPDIWVNEFTLFNRKVLPMADDKATLNQVIAYTPHITLNYHQNVFGFTFSTLDFDSPMRSQYAYKMEGFNRDWIYTDANKRFASFTNLDAGDYVFKVKATNKNGLWNEQARQVAITVLPAPWKTWWAYSLYVCSMVLIICLFIYQRYKLIKEKYQTEIANQQIKTIEAEKQTATARQQMAEDKRQMAEKASQAKSEYLAMMSHEIRTPINGVIGTAGILSELPLTKEQMNYIDMIKVSGENLLYIVNDILDLSKLEAGKMTIEKVRFNLRDCIEQALDIFVKEIDEKKLELNLVANNNVPLEIISDSTRLRQVIVNLVGNAFKFTKKGSITVLISGKKISASKRQLTFAVQDTGKGIPIDKQTKIFEEFSQADDSTSRIYGGTGLGLTISQRIIKNLGGRIKVDSDGHTGTSFYFSIEVDLPTNSPSINTIKSIDLLLDKQLLLLTPDYFLDKTFSYLAASMSLNITLKTGFVSGWRYLTQNNRPDLIIVDHAFKDSEAKKFIEYCKSSSEYENIPVFIICTPKVISQHHEGYLQRYDHIISKPLKFSALKNAFVSLYSAKGKRLVARELENEAEFAKQNPMHILIADDNAVNQKVLMHICRRLGYQPDVVSNGKEVLAAVANKYYDLVITDMQMPEMGGVTAAKMIRKNAQYDNLKIVLASSDILISDKFASDTKLFHDVLIKPISLNALKNCLVKGQRKINNELTKAQFNRDKLNRNSSSNIR</sequence>
<dbReference type="SMART" id="SM00387">
    <property type="entry name" value="HATPase_c"/>
    <property type="match status" value="1"/>
</dbReference>
<dbReference type="EMBL" id="JBEVCJ010000003">
    <property type="protein sequence ID" value="MET1254324.1"/>
    <property type="molecule type" value="Genomic_DNA"/>
</dbReference>
<dbReference type="Gene3D" id="3.30.565.10">
    <property type="entry name" value="Histidine kinase-like ATPase, C-terminal domain"/>
    <property type="match status" value="1"/>
</dbReference>
<dbReference type="InterPro" id="IPR013783">
    <property type="entry name" value="Ig-like_fold"/>
</dbReference>
<dbReference type="PANTHER" id="PTHR43547">
    <property type="entry name" value="TWO-COMPONENT HISTIDINE KINASE"/>
    <property type="match status" value="1"/>
</dbReference>
<dbReference type="InterPro" id="IPR004358">
    <property type="entry name" value="Sig_transdc_His_kin-like_C"/>
</dbReference>
<dbReference type="SMART" id="SM00388">
    <property type="entry name" value="HisKA"/>
    <property type="match status" value="1"/>
</dbReference>
<dbReference type="Pfam" id="PF00072">
    <property type="entry name" value="Response_reg"/>
    <property type="match status" value="1"/>
</dbReference>
<organism evidence="1 2">
    <name type="scientific">Aliikangiella maris</name>
    <dbReference type="NCBI Taxonomy" id="3162458"/>
    <lineage>
        <taxon>Bacteria</taxon>
        <taxon>Pseudomonadati</taxon>
        <taxon>Pseudomonadota</taxon>
        <taxon>Gammaproteobacteria</taxon>
        <taxon>Oceanospirillales</taxon>
        <taxon>Pleioneaceae</taxon>
        <taxon>Aliikangiella</taxon>
    </lineage>
</organism>